<proteinExistence type="predicted"/>
<dbReference type="EMBL" id="MSFN02000009">
    <property type="protein sequence ID" value="PTU17799.1"/>
    <property type="molecule type" value="Genomic_DNA"/>
</dbReference>
<evidence type="ECO:0000313" key="1">
    <source>
        <dbReference type="EMBL" id="PTU17799.1"/>
    </source>
</evidence>
<gene>
    <name evidence="1" type="ORF">P175DRAFT_0378423</name>
</gene>
<dbReference type="RefSeq" id="XP_040749191.1">
    <property type="nucleotide sequence ID" value="XM_040892963.1"/>
</dbReference>
<name>A0A2T5LND9_9EURO</name>
<protein>
    <submittedName>
        <fullName evidence="1">Uncharacterized protein</fullName>
    </submittedName>
</protein>
<accession>A0A2T5LND9</accession>
<reference evidence="1 2" key="1">
    <citation type="journal article" date="2018" name="Proc. Natl. Acad. Sci. U.S.A.">
        <title>Linking secondary metabolites to gene clusters through genome sequencing of six diverse Aspergillus species.</title>
        <authorList>
            <person name="Kaerboelling I."/>
            <person name="Vesth T.C."/>
            <person name="Frisvad J.C."/>
            <person name="Nybo J.L."/>
            <person name="Theobald S."/>
            <person name="Kuo A."/>
            <person name="Bowyer P."/>
            <person name="Matsuda Y."/>
            <person name="Mondo S."/>
            <person name="Lyhne E.K."/>
            <person name="Kogle M.E."/>
            <person name="Clum A."/>
            <person name="Lipzen A."/>
            <person name="Salamov A."/>
            <person name="Ngan C.Y."/>
            <person name="Daum C."/>
            <person name="Chiniquy J."/>
            <person name="Barry K."/>
            <person name="LaButti K."/>
            <person name="Haridas S."/>
            <person name="Simmons B.A."/>
            <person name="Magnuson J.K."/>
            <person name="Mortensen U.H."/>
            <person name="Larsen T.O."/>
            <person name="Grigoriev I.V."/>
            <person name="Baker S.E."/>
            <person name="Andersen M.R."/>
        </authorList>
    </citation>
    <scope>NUCLEOTIDE SEQUENCE [LARGE SCALE GENOMIC DNA]</scope>
    <source>
        <strain evidence="1 2">IBT 24754</strain>
    </source>
</reference>
<dbReference type="VEuPathDB" id="FungiDB:P175DRAFT_0378423"/>
<evidence type="ECO:0000313" key="2">
    <source>
        <dbReference type="Proteomes" id="UP000244073"/>
    </source>
</evidence>
<sequence>MDMKANRSVDISIPLSMAAFTFTLGPYGLRGIDFPLEAAFNSASEEKDTEWRSVFDLRGVIYSQPARALLVDLQWDGLKISRVSSHNKLDFGQNFPWRVMAYIPLHRDGSGLYGLTAFCSSKGLVGLGTHFRSNSSLVTETHWYGHNKKVLSISNYKFATQLYI</sequence>
<organism evidence="1 2">
    <name type="scientific">Aspergillus ochraceoroseus IBT 24754</name>
    <dbReference type="NCBI Taxonomy" id="1392256"/>
    <lineage>
        <taxon>Eukaryota</taxon>
        <taxon>Fungi</taxon>
        <taxon>Dikarya</taxon>
        <taxon>Ascomycota</taxon>
        <taxon>Pezizomycotina</taxon>
        <taxon>Eurotiomycetes</taxon>
        <taxon>Eurotiomycetidae</taxon>
        <taxon>Eurotiales</taxon>
        <taxon>Aspergillaceae</taxon>
        <taxon>Aspergillus</taxon>
        <taxon>Aspergillus subgen. Nidulantes</taxon>
    </lineage>
</organism>
<comment type="caution">
    <text evidence="1">The sequence shown here is derived from an EMBL/GenBank/DDBJ whole genome shotgun (WGS) entry which is preliminary data.</text>
</comment>
<dbReference type="AlphaFoldDB" id="A0A2T5LND9"/>
<dbReference type="GeneID" id="63809845"/>
<dbReference type="Proteomes" id="UP000244073">
    <property type="component" value="Unassembled WGS sequence"/>
</dbReference>